<keyword evidence="1" id="KW-0520">NAD</keyword>
<dbReference type="InterPro" id="IPR042197">
    <property type="entry name" value="Apaf_helical"/>
</dbReference>
<proteinExistence type="predicted"/>
<dbReference type="FunFam" id="3.40.50.10140:FF:000007">
    <property type="entry name" value="Disease resistance protein (TIR-NBS-LRR class)"/>
    <property type="match status" value="1"/>
</dbReference>
<evidence type="ECO:0000256" key="1">
    <source>
        <dbReference type="ARBA" id="ARBA00023027"/>
    </source>
</evidence>
<dbReference type="Pfam" id="PF00931">
    <property type="entry name" value="NB-ARC"/>
    <property type="match status" value="1"/>
</dbReference>
<dbReference type="SMART" id="SM00255">
    <property type="entry name" value="TIR"/>
    <property type="match status" value="1"/>
</dbReference>
<dbReference type="InterPro" id="IPR002182">
    <property type="entry name" value="NB-ARC"/>
</dbReference>
<sequence>METEKSLTCSSSSSSRKYDVFLSLRGEDIGKSFADHLYKALSDKGIYTLGDNNKLKTGNDVSPELLKAIEESRFAIIVFSEGYAASTRCLIELAKIFECKKKNLGFIVLPVFYHVEPTHVRKQTGEFGKAFAMHEAVSQDDIEKVNKWRKALKEIASVSGWHIKERHETEDIGEIVKVVLKDLNMTFSVSNNDLVGMTSRIEKIYSLLKLSQLEDVHTVGICGMKGIGKTTIAEEVFKMIYRKFEAFAFIANIREEFEKNDIVHLQKRLYKFLLDEEPNIQNAVMGRDELRKRLCSRRVLIILDDVDDLEQIEHLVGSAEEQHDWLHLGSRVIVTTTDKDLLKTYGENNIYEVDKLDDEEALQLFSRKAFKQDHPFDNFVNLSKDVVEYANGNPRALKVLSSFLVGRNMDEWSDMIDKLKKNPDKDILRIFK</sequence>
<name>A0A6P4AHA9_ZIZJJ</name>
<dbReference type="Gene3D" id="1.10.8.430">
    <property type="entry name" value="Helical domain of apoptotic protease-activating factors"/>
    <property type="match status" value="1"/>
</dbReference>
<dbReference type="PANTHER" id="PTHR11017:SF559">
    <property type="entry name" value="DISEASE RESISTANCE PROTEIN CHL1"/>
    <property type="match status" value="1"/>
</dbReference>
<evidence type="ECO:0000313" key="3">
    <source>
        <dbReference type="Proteomes" id="UP001652623"/>
    </source>
</evidence>
<dbReference type="PANTHER" id="PTHR11017">
    <property type="entry name" value="LEUCINE-RICH REPEAT-CONTAINING PROTEIN"/>
    <property type="match status" value="1"/>
</dbReference>
<dbReference type="PRINTS" id="PR00364">
    <property type="entry name" value="DISEASERSIST"/>
</dbReference>
<dbReference type="Gene3D" id="3.40.50.10140">
    <property type="entry name" value="Toll/interleukin-1 receptor homology (TIR) domain"/>
    <property type="match status" value="1"/>
</dbReference>
<feature type="domain" description="TIR" evidence="2">
    <location>
        <begin position="16"/>
        <end position="183"/>
    </location>
</feature>
<dbReference type="KEGG" id="zju:107430357"/>
<dbReference type="GeneID" id="107430357"/>
<dbReference type="Proteomes" id="UP001652623">
    <property type="component" value="Chromosome 6"/>
</dbReference>
<dbReference type="InterPro" id="IPR035897">
    <property type="entry name" value="Toll_tir_struct_dom_sf"/>
</dbReference>
<dbReference type="AlphaFoldDB" id="A0A6P4AHA9"/>
<dbReference type="InParanoid" id="A0A6P4AHA9"/>
<dbReference type="Pfam" id="PF01582">
    <property type="entry name" value="TIR"/>
    <property type="match status" value="1"/>
</dbReference>
<keyword evidence="3" id="KW-1185">Reference proteome</keyword>
<dbReference type="InterPro" id="IPR027417">
    <property type="entry name" value="P-loop_NTPase"/>
</dbReference>
<dbReference type="InterPro" id="IPR044974">
    <property type="entry name" value="Disease_R_plants"/>
</dbReference>
<dbReference type="Gene3D" id="3.40.50.300">
    <property type="entry name" value="P-loop containing nucleotide triphosphate hydrolases"/>
    <property type="match status" value="1"/>
</dbReference>
<evidence type="ECO:0000259" key="2">
    <source>
        <dbReference type="PROSITE" id="PS50104"/>
    </source>
</evidence>
<dbReference type="GO" id="GO:0007165">
    <property type="term" value="P:signal transduction"/>
    <property type="evidence" value="ECO:0007669"/>
    <property type="project" value="InterPro"/>
</dbReference>
<dbReference type="InterPro" id="IPR000157">
    <property type="entry name" value="TIR_dom"/>
</dbReference>
<dbReference type="SUPFAM" id="SSF52200">
    <property type="entry name" value="Toll/Interleukin receptor TIR domain"/>
    <property type="match status" value="1"/>
</dbReference>
<organism evidence="3 4">
    <name type="scientific">Ziziphus jujuba</name>
    <name type="common">Chinese jujube</name>
    <name type="synonym">Ziziphus sativa</name>
    <dbReference type="NCBI Taxonomy" id="326968"/>
    <lineage>
        <taxon>Eukaryota</taxon>
        <taxon>Viridiplantae</taxon>
        <taxon>Streptophyta</taxon>
        <taxon>Embryophyta</taxon>
        <taxon>Tracheophyta</taxon>
        <taxon>Spermatophyta</taxon>
        <taxon>Magnoliopsida</taxon>
        <taxon>eudicotyledons</taxon>
        <taxon>Gunneridae</taxon>
        <taxon>Pentapetalae</taxon>
        <taxon>rosids</taxon>
        <taxon>fabids</taxon>
        <taxon>Rosales</taxon>
        <taxon>Rhamnaceae</taxon>
        <taxon>Paliureae</taxon>
        <taxon>Ziziphus</taxon>
    </lineage>
</organism>
<dbReference type="PROSITE" id="PS50104">
    <property type="entry name" value="TIR"/>
    <property type="match status" value="1"/>
</dbReference>
<dbReference type="RefSeq" id="XP_015896679.3">
    <property type="nucleotide sequence ID" value="XM_016041193.4"/>
</dbReference>
<dbReference type="GO" id="GO:0043531">
    <property type="term" value="F:ADP binding"/>
    <property type="evidence" value="ECO:0007669"/>
    <property type="project" value="InterPro"/>
</dbReference>
<dbReference type="SMART" id="SM00382">
    <property type="entry name" value="AAA"/>
    <property type="match status" value="1"/>
</dbReference>
<dbReference type="GO" id="GO:0006952">
    <property type="term" value="P:defense response"/>
    <property type="evidence" value="ECO:0007669"/>
    <property type="project" value="InterPro"/>
</dbReference>
<reference evidence="4" key="1">
    <citation type="submission" date="2025-08" db="UniProtKB">
        <authorList>
            <consortium name="RefSeq"/>
        </authorList>
    </citation>
    <scope>IDENTIFICATION</scope>
    <source>
        <tissue evidence="4">Seedling</tissue>
    </source>
</reference>
<accession>A0A6P4AHA9</accession>
<dbReference type="InterPro" id="IPR003593">
    <property type="entry name" value="AAA+_ATPase"/>
</dbReference>
<dbReference type="SUPFAM" id="SSF52540">
    <property type="entry name" value="P-loop containing nucleoside triphosphate hydrolases"/>
    <property type="match status" value="1"/>
</dbReference>
<protein>
    <submittedName>
        <fullName evidence="4">Disease resistance protein Roq1</fullName>
    </submittedName>
</protein>
<gene>
    <name evidence="4" type="primary">LOC107430357</name>
</gene>
<evidence type="ECO:0000313" key="4">
    <source>
        <dbReference type="RefSeq" id="XP_015896679.3"/>
    </source>
</evidence>